<evidence type="ECO:0000256" key="1">
    <source>
        <dbReference type="SAM" id="MobiDB-lite"/>
    </source>
</evidence>
<gene>
    <name evidence="2" type="ORF">GCM10019016_036060</name>
</gene>
<reference evidence="3" key="1">
    <citation type="journal article" date="2019" name="Int. J. Syst. Evol. Microbiol.">
        <title>The Global Catalogue of Microorganisms (GCM) 10K type strain sequencing project: providing services to taxonomists for standard genome sequencing and annotation.</title>
        <authorList>
            <consortium name="The Broad Institute Genomics Platform"/>
            <consortium name="The Broad Institute Genome Sequencing Center for Infectious Disease"/>
            <person name="Wu L."/>
            <person name="Ma J."/>
        </authorList>
    </citation>
    <scope>NUCLEOTIDE SEQUENCE [LARGE SCALE GENOMIC DNA]</scope>
    <source>
        <strain evidence="3">JCM 4816</strain>
    </source>
</reference>
<dbReference type="EMBL" id="BAAAXF010000025">
    <property type="protein sequence ID" value="GAA3496505.1"/>
    <property type="molecule type" value="Genomic_DNA"/>
</dbReference>
<sequence>MTEVEDVALEARGLLQHLARLGLDGLAAGEQHGRVEVALERLAGADAAGGLAQRDAPVDAHDVRAGLAHRAEELAGAHAEVDARDAVPGDRAEHLRRGGQHRAPVVGRGERAGPGVEQLDRRGAGLDLDLEERGGDVREAVEQVGPQLGVAVHHRLGVLVRAGRAALDQVAREGERGAREADQRGGPELTGQQADRLGDVGDVLGGQVAQPGEVGAGAHRLLDDRADAGLDVEVDADGLEGDDDVAEVDRRVDLVAAHRLERDLGDQIGAHAGLQHPDALAHLAVLRQ</sequence>
<evidence type="ECO:0000313" key="2">
    <source>
        <dbReference type="EMBL" id="GAA3496505.1"/>
    </source>
</evidence>
<accession>A0ABP6TP08</accession>
<name>A0ABP6TP08_9ACTN</name>
<evidence type="ECO:0000313" key="3">
    <source>
        <dbReference type="Proteomes" id="UP001501455"/>
    </source>
</evidence>
<protein>
    <submittedName>
        <fullName evidence="2">Uncharacterized protein</fullName>
    </submittedName>
</protein>
<feature type="region of interest" description="Disordered" evidence="1">
    <location>
        <begin position="171"/>
        <end position="194"/>
    </location>
</feature>
<proteinExistence type="predicted"/>
<organism evidence="2 3">
    <name type="scientific">Streptomyces prasinosporus</name>
    <dbReference type="NCBI Taxonomy" id="68256"/>
    <lineage>
        <taxon>Bacteria</taxon>
        <taxon>Bacillati</taxon>
        <taxon>Actinomycetota</taxon>
        <taxon>Actinomycetes</taxon>
        <taxon>Kitasatosporales</taxon>
        <taxon>Streptomycetaceae</taxon>
        <taxon>Streptomyces</taxon>
        <taxon>Streptomyces albogriseolus group</taxon>
    </lineage>
</organism>
<dbReference type="Proteomes" id="UP001501455">
    <property type="component" value="Unassembled WGS sequence"/>
</dbReference>
<comment type="caution">
    <text evidence="2">The sequence shown here is derived from an EMBL/GenBank/DDBJ whole genome shotgun (WGS) entry which is preliminary data.</text>
</comment>
<feature type="compositionally biased region" description="Basic and acidic residues" evidence="1">
    <location>
        <begin position="171"/>
        <end position="185"/>
    </location>
</feature>
<keyword evidence="3" id="KW-1185">Reference proteome</keyword>